<feature type="region of interest" description="Disordered" evidence="1">
    <location>
        <begin position="136"/>
        <end position="160"/>
    </location>
</feature>
<feature type="compositionally biased region" description="Basic and acidic residues" evidence="1">
    <location>
        <begin position="307"/>
        <end position="316"/>
    </location>
</feature>
<keyword evidence="4" id="KW-1185">Reference proteome</keyword>
<dbReference type="Gene3D" id="2.60.200.20">
    <property type="match status" value="1"/>
</dbReference>
<dbReference type="CDD" id="cd00060">
    <property type="entry name" value="FHA"/>
    <property type="match status" value="1"/>
</dbReference>
<feature type="compositionally biased region" description="Polar residues" evidence="1">
    <location>
        <begin position="263"/>
        <end position="278"/>
    </location>
</feature>
<comment type="caution">
    <text evidence="3">The sequence shown here is derived from an EMBL/GenBank/DDBJ whole genome shotgun (WGS) entry which is preliminary data.</text>
</comment>
<organism evidence="3 4">
    <name type="scientific">Blautia caecimuris</name>
    <dbReference type="NCBI Taxonomy" id="1796615"/>
    <lineage>
        <taxon>Bacteria</taxon>
        <taxon>Bacillati</taxon>
        <taxon>Bacillota</taxon>
        <taxon>Clostridia</taxon>
        <taxon>Lachnospirales</taxon>
        <taxon>Lachnospiraceae</taxon>
        <taxon>Blautia</taxon>
    </lineage>
</organism>
<name>A0ABV2M373_9FIRM</name>
<dbReference type="SMART" id="SM00240">
    <property type="entry name" value="FHA"/>
    <property type="match status" value="1"/>
</dbReference>
<proteinExistence type="predicted"/>
<feature type="region of interest" description="Disordered" evidence="1">
    <location>
        <begin position="175"/>
        <end position="358"/>
    </location>
</feature>
<reference evidence="3 4" key="1">
    <citation type="submission" date="2024-06" db="EMBL/GenBank/DDBJ databases">
        <title>Genomic Encyclopedia of Type Strains, Phase IV (KMG-IV): sequencing the most valuable type-strain genomes for metagenomic binning, comparative biology and taxonomic classification.</title>
        <authorList>
            <person name="Goeker M."/>
        </authorList>
    </citation>
    <scope>NUCLEOTIDE SEQUENCE [LARGE SCALE GENOMIC DNA]</scope>
    <source>
        <strain evidence="3 4">DSM 29492</strain>
    </source>
</reference>
<sequence length="494" mass="56945">MEFIYDFADGHTVFSYVSKKNETLDTDTWTVISSGAVSRNLLPVFMRKENDGYSFTYDIAGMINMMAWKDGQTVNEQMETDRRIEAAVNEVIRKGIPQGEILTEKQYIYVEISTGEIKLICIPVRADMGEDFRTETGKNCGKASASPLPLIPPEPRGDMPGDIFIEKPVERKSRWWKRKSSEGKKKREQENILIPPIPEEPAYDRPEVNQSSTEWQERGFSEQTGKNDPKKDVWKKTGIQDDFPYRDLRNDSETRDAVPGRTPWNQLENTLSRNSLETLNPWEKSEAANSRSIAEENTPWNQPEAANPRREPEEQKPWTQPETGNPWNSSEIQNPLERSEGYEPWEQKSNPQIPVPVQIPDEPVQAQDFSDDDSETVLLRDDGDSETVLLRQPQKISAKLIRINTQEVFSVTTENCKIGKRALMADICIRNNPTISREHCVIRFRDGDYYIEDMDSSNYTYLNGIRVMPGHPKKLQEEDRIRLSDEEFIFRKGE</sequence>
<dbReference type="InterPro" id="IPR045962">
    <property type="entry name" value="DUF6382"/>
</dbReference>
<dbReference type="SUPFAM" id="SSF49879">
    <property type="entry name" value="SMAD/FHA domain"/>
    <property type="match status" value="1"/>
</dbReference>
<evidence type="ECO:0000256" key="1">
    <source>
        <dbReference type="SAM" id="MobiDB-lite"/>
    </source>
</evidence>
<feature type="compositionally biased region" description="Polar residues" evidence="1">
    <location>
        <begin position="317"/>
        <end position="333"/>
    </location>
</feature>
<dbReference type="Pfam" id="PF00498">
    <property type="entry name" value="FHA"/>
    <property type="match status" value="1"/>
</dbReference>
<dbReference type="Pfam" id="PF19909">
    <property type="entry name" value="DUF6382"/>
    <property type="match status" value="1"/>
</dbReference>
<feature type="domain" description="FHA" evidence="2">
    <location>
        <begin position="416"/>
        <end position="467"/>
    </location>
</feature>
<accession>A0ABV2M373</accession>
<evidence type="ECO:0000313" key="3">
    <source>
        <dbReference type="EMBL" id="MET3750886.1"/>
    </source>
</evidence>
<protein>
    <submittedName>
        <fullName evidence="3">PSer/pThr/pTyr-binding forkhead associated (FHA) protein</fullName>
    </submittedName>
</protein>
<dbReference type="Proteomes" id="UP001549106">
    <property type="component" value="Unassembled WGS sequence"/>
</dbReference>
<evidence type="ECO:0000259" key="2">
    <source>
        <dbReference type="PROSITE" id="PS50006"/>
    </source>
</evidence>
<dbReference type="RefSeq" id="WP_257464812.1">
    <property type="nucleotide sequence ID" value="NZ_BAABXP010000002.1"/>
</dbReference>
<dbReference type="InterPro" id="IPR000253">
    <property type="entry name" value="FHA_dom"/>
</dbReference>
<dbReference type="EMBL" id="JBEPMJ010000015">
    <property type="protein sequence ID" value="MET3750886.1"/>
    <property type="molecule type" value="Genomic_DNA"/>
</dbReference>
<evidence type="ECO:0000313" key="4">
    <source>
        <dbReference type="Proteomes" id="UP001549106"/>
    </source>
</evidence>
<gene>
    <name evidence="3" type="ORF">ABID24_002139</name>
</gene>
<feature type="compositionally biased region" description="Basic and acidic residues" evidence="1">
    <location>
        <begin position="175"/>
        <end position="190"/>
    </location>
</feature>
<dbReference type="PANTHER" id="PTHR23308">
    <property type="entry name" value="NUCLEAR INHIBITOR OF PROTEIN PHOSPHATASE-1"/>
    <property type="match status" value="1"/>
</dbReference>
<feature type="compositionally biased region" description="Basic and acidic residues" evidence="1">
    <location>
        <begin position="215"/>
        <end position="258"/>
    </location>
</feature>
<dbReference type="PROSITE" id="PS50006">
    <property type="entry name" value="FHA_DOMAIN"/>
    <property type="match status" value="1"/>
</dbReference>
<dbReference type="InterPro" id="IPR050923">
    <property type="entry name" value="Cell_Proc_Reg/RNA_Proc"/>
</dbReference>
<dbReference type="InterPro" id="IPR008984">
    <property type="entry name" value="SMAD_FHA_dom_sf"/>
</dbReference>